<keyword evidence="2" id="KW-1185">Reference proteome</keyword>
<organism evidence="1 2">
    <name type="scientific">Flavobacterium cheonanense</name>
    <dbReference type="NCBI Taxonomy" id="706183"/>
    <lineage>
        <taxon>Bacteria</taxon>
        <taxon>Pseudomonadati</taxon>
        <taxon>Bacteroidota</taxon>
        <taxon>Flavobacteriia</taxon>
        <taxon>Flavobacteriales</taxon>
        <taxon>Flavobacteriaceae</taxon>
        <taxon>Flavobacterium</taxon>
    </lineage>
</organism>
<comment type="caution">
    <text evidence="1">The sequence shown here is derived from an EMBL/GenBank/DDBJ whole genome shotgun (WGS) entry which is preliminary data.</text>
</comment>
<proteinExistence type="predicted"/>
<evidence type="ECO:0000313" key="1">
    <source>
        <dbReference type="EMBL" id="GAA4074112.1"/>
    </source>
</evidence>
<evidence type="ECO:0000313" key="2">
    <source>
        <dbReference type="Proteomes" id="UP001500367"/>
    </source>
</evidence>
<accession>A0ABP7VTF6</accession>
<dbReference type="EMBL" id="BAABCT010000005">
    <property type="protein sequence ID" value="GAA4074112.1"/>
    <property type="molecule type" value="Genomic_DNA"/>
</dbReference>
<protein>
    <submittedName>
        <fullName evidence="1">Uncharacterized protein</fullName>
    </submittedName>
</protein>
<sequence length="355" mass="40940">MNTKNNTQENALDRFDGTSLTESMKKLSELISNSFELEAMSALQKQIAEAGKTLLSFQEELQKGKLHKQIKRMARALKKCTENTPTTTKQFTDTVSARLENFLFVVQEVEEYPIEKISVSLEQMLQNQNIEAYSVKSFLKKFKKALINIMIKHYMSHEQVAFDLIIEQELKILKVDYVINNKALQFLDPQKYKQYISSLNKGFNALYHDMKAFTDFSNPFFTAADKLFQNIIAKLNLAAGIDNPEIVAPATTITATESKNYPTHIFRSAQNYQLFHAMMQHHPKADEIGFIFRIMSETENPPAIVVKETPFRNWFNQESGYAIELNNPIKTLSRIKDHAGKELKYKLYKQLLKVD</sequence>
<dbReference type="Proteomes" id="UP001500367">
    <property type="component" value="Unassembled WGS sequence"/>
</dbReference>
<reference evidence="2" key="1">
    <citation type="journal article" date="2019" name="Int. J. Syst. Evol. Microbiol.">
        <title>The Global Catalogue of Microorganisms (GCM) 10K type strain sequencing project: providing services to taxonomists for standard genome sequencing and annotation.</title>
        <authorList>
            <consortium name="The Broad Institute Genomics Platform"/>
            <consortium name="The Broad Institute Genome Sequencing Center for Infectious Disease"/>
            <person name="Wu L."/>
            <person name="Ma J."/>
        </authorList>
    </citation>
    <scope>NUCLEOTIDE SEQUENCE [LARGE SCALE GENOMIC DNA]</scope>
    <source>
        <strain evidence="2">JCM 17069</strain>
    </source>
</reference>
<name>A0ABP7VTF6_9FLAO</name>
<dbReference type="RefSeq" id="WP_344816527.1">
    <property type="nucleotide sequence ID" value="NZ_BAABCT010000005.1"/>
</dbReference>
<gene>
    <name evidence="1" type="ORF">GCM10022389_19570</name>
</gene>